<feature type="transmembrane region" description="Helical" evidence="7">
    <location>
        <begin position="142"/>
        <end position="161"/>
    </location>
</feature>
<keyword evidence="4 10" id="KW-0067">ATP-binding</keyword>
<evidence type="ECO:0000259" key="9">
    <source>
        <dbReference type="PROSITE" id="PS50929"/>
    </source>
</evidence>
<dbReference type="GO" id="GO:0005886">
    <property type="term" value="C:plasma membrane"/>
    <property type="evidence" value="ECO:0007669"/>
    <property type="project" value="UniProtKB-SubCell"/>
</dbReference>
<feature type="transmembrane region" description="Helical" evidence="7">
    <location>
        <begin position="63"/>
        <end position="88"/>
    </location>
</feature>
<dbReference type="InterPro" id="IPR003593">
    <property type="entry name" value="AAA+_ATPase"/>
</dbReference>
<dbReference type="PANTHER" id="PTHR24221">
    <property type="entry name" value="ATP-BINDING CASSETTE SUB-FAMILY B"/>
    <property type="match status" value="1"/>
</dbReference>
<dbReference type="PROSITE" id="PS50893">
    <property type="entry name" value="ABC_TRANSPORTER_2"/>
    <property type="match status" value="1"/>
</dbReference>
<name>A0A4R2JZI9_9PSEU</name>
<dbReference type="RefSeq" id="WP_132117519.1">
    <property type="nucleotide sequence ID" value="NZ_SLWS01000004.1"/>
</dbReference>
<dbReference type="InterPro" id="IPR003439">
    <property type="entry name" value="ABC_transporter-like_ATP-bd"/>
</dbReference>
<dbReference type="OrthoDB" id="9770415at2"/>
<dbReference type="InterPro" id="IPR027417">
    <property type="entry name" value="P-loop_NTPase"/>
</dbReference>
<comment type="subcellular location">
    <subcellularLocation>
        <location evidence="1">Cell membrane</location>
        <topology evidence="1">Multi-pass membrane protein</topology>
    </subcellularLocation>
</comment>
<protein>
    <submittedName>
        <fullName evidence="10">ATP-binding cassette subfamily B protein</fullName>
    </submittedName>
</protein>
<evidence type="ECO:0000256" key="3">
    <source>
        <dbReference type="ARBA" id="ARBA00022741"/>
    </source>
</evidence>
<reference evidence="10 11" key="1">
    <citation type="submission" date="2019-03" db="EMBL/GenBank/DDBJ databases">
        <title>Genomic Encyclopedia of Type Strains, Phase IV (KMG-IV): sequencing the most valuable type-strain genomes for metagenomic binning, comparative biology and taxonomic classification.</title>
        <authorList>
            <person name="Goeker M."/>
        </authorList>
    </citation>
    <scope>NUCLEOTIDE SEQUENCE [LARGE SCALE GENOMIC DNA]</scope>
    <source>
        <strain evidence="10 11">DSM 45934</strain>
    </source>
</reference>
<evidence type="ECO:0000256" key="2">
    <source>
        <dbReference type="ARBA" id="ARBA00022692"/>
    </source>
</evidence>
<feature type="domain" description="ABC transporter" evidence="8">
    <location>
        <begin position="357"/>
        <end position="588"/>
    </location>
</feature>
<keyword evidence="3" id="KW-0547">Nucleotide-binding</keyword>
<feature type="transmembrane region" description="Helical" evidence="7">
    <location>
        <begin position="249"/>
        <end position="272"/>
    </location>
</feature>
<keyword evidence="6 7" id="KW-0472">Membrane</keyword>
<dbReference type="GO" id="GO:0005524">
    <property type="term" value="F:ATP binding"/>
    <property type="evidence" value="ECO:0007669"/>
    <property type="project" value="UniProtKB-KW"/>
</dbReference>
<dbReference type="SUPFAM" id="SSF52540">
    <property type="entry name" value="P-loop containing nucleoside triphosphate hydrolases"/>
    <property type="match status" value="1"/>
</dbReference>
<comment type="caution">
    <text evidence="10">The sequence shown here is derived from an EMBL/GenBank/DDBJ whole genome shotgun (WGS) entry which is preliminary data.</text>
</comment>
<evidence type="ECO:0000256" key="6">
    <source>
        <dbReference type="ARBA" id="ARBA00023136"/>
    </source>
</evidence>
<evidence type="ECO:0000256" key="7">
    <source>
        <dbReference type="SAM" id="Phobius"/>
    </source>
</evidence>
<evidence type="ECO:0000256" key="5">
    <source>
        <dbReference type="ARBA" id="ARBA00022989"/>
    </source>
</evidence>
<evidence type="ECO:0000313" key="11">
    <source>
        <dbReference type="Proteomes" id="UP000295680"/>
    </source>
</evidence>
<feature type="domain" description="ABC transmembrane type-1" evidence="9">
    <location>
        <begin position="39"/>
        <end position="310"/>
    </location>
</feature>
<proteinExistence type="predicted"/>
<dbReference type="InterPro" id="IPR011527">
    <property type="entry name" value="ABC1_TM_dom"/>
</dbReference>
<feature type="transmembrane region" description="Helical" evidence="7">
    <location>
        <begin position="167"/>
        <end position="185"/>
    </location>
</feature>
<dbReference type="Pfam" id="PF00664">
    <property type="entry name" value="ABC_membrane"/>
    <property type="match status" value="1"/>
</dbReference>
<dbReference type="EMBL" id="SLWS01000004">
    <property type="protein sequence ID" value="TCO59545.1"/>
    <property type="molecule type" value="Genomic_DNA"/>
</dbReference>
<evidence type="ECO:0000256" key="4">
    <source>
        <dbReference type="ARBA" id="ARBA00022840"/>
    </source>
</evidence>
<dbReference type="CDD" id="cd07346">
    <property type="entry name" value="ABC_6TM_exporters"/>
    <property type="match status" value="1"/>
</dbReference>
<dbReference type="Proteomes" id="UP000295680">
    <property type="component" value="Unassembled WGS sequence"/>
</dbReference>
<organism evidence="10 11">
    <name type="scientific">Actinocrispum wychmicini</name>
    <dbReference type="NCBI Taxonomy" id="1213861"/>
    <lineage>
        <taxon>Bacteria</taxon>
        <taxon>Bacillati</taxon>
        <taxon>Actinomycetota</taxon>
        <taxon>Actinomycetes</taxon>
        <taxon>Pseudonocardiales</taxon>
        <taxon>Pseudonocardiaceae</taxon>
        <taxon>Actinocrispum</taxon>
    </lineage>
</organism>
<gene>
    <name evidence="10" type="ORF">EV192_104388</name>
</gene>
<dbReference type="AlphaFoldDB" id="A0A4R2JZI9"/>
<dbReference type="Pfam" id="PF00005">
    <property type="entry name" value="ABC_tran"/>
    <property type="match status" value="1"/>
</dbReference>
<evidence type="ECO:0000259" key="8">
    <source>
        <dbReference type="PROSITE" id="PS50893"/>
    </source>
</evidence>
<sequence>MTTTKPRATPPTLRFLGKLISYSPLRFTLAAVGWLLFHLWPLLPGVMGKALFDVLEGRAAPGFTIVSVVAILVAGGMARCAAILWATMAYSGWYIRIRGLVQHNLLRTIFRRPGAQALPGSAGETISTLRDDSDAIAMMGGWSFDMLAALVFAFGGIAILLSVDVRVTLVVMVPLILVLCLGQLARNRAYRVRERSREATANVTAAIEEMAVAVRAIKAADREDAVVARLRARNSVRKDAMIRDKVQSIALDALFSSTAGIGAGLTLLAAGGRMASGDFSIGDFVLFSTYLMQVSEYTGFMGYLVRTYQQSGVAFSRATALLQGTPPLTLVDHHPLYLHSEPPAPPPPPAVEPLRELRIDGLTHIFPHTDKGIRDVTLTIPAGGTTVITGEIGSGKTTLLRAILGLHPAHGGEIRWNGDVIDNPGEFMVPPRVAYTAQNPVLLSGTIRENILLGLPDEYNVVHQAVKQGVLLPDLQHFDDGLDTQIGVGGVRLSGGQIQRTAAARMFVRQPFLLVMDDLSSALDVDTERDLWAQLFALSVTCLTVSHRPAVLQRADQVVLLKAGRVDAVGTFAELLENSEDMRRQHRRSP</sequence>
<accession>A0A4R2JZI9</accession>
<keyword evidence="2 7" id="KW-0812">Transmembrane</keyword>
<dbReference type="Gene3D" id="1.20.1560.10">
    <property type="entry name" value="ABC transporter type 1, transmembrane domain"/>
    <property type="match status" value="1"/>
</dbReference>
<dbReference type="PANTHER" id="PTHR24221:SF423">
    <property type="entry name" value="ABC TRANSPORTER"/>
    <property type="match status" value="1"/>
</dbReference>
<dbReference type="SMART" id="SM00382">
    <property type="entry name" value="AAA"/>
    <property type="match status" value="1"/>
</dbReference>
<evidence type="ECO:0000313" key="10">
    <source>
        <dbReference type="EMBL" id="TCO59545.1"/>
    </source>
</evidence>
<evidence type="ECO:0000256" key="1">
    <source>
        <dbReference type="ARBA" id="ARBA00004651"/>
    </source>
</evidence>
<keyword evidence="11" id="KW-1185">Reference proteome</keyword>
<dbReference type="InterPro" id="IPR036640">
    <property type="entry name" value="ABC1_TM_sf"/>
</dbReference>
<keyword evidence="5 7" id="KW-1133">Transmembrane helix</keyword>
<feature type="transmembrane region" description="Helical" evidence="7">
    <location>
        <begin position="24"/>
        <end position="43"/>
    </location>
</feature>
<dbReference type="InterPro" id="IPR039421">
    <property type="entry name" value="Type_1_exporter"/>
</dbReference>
<dbReference type="SUPFAM" id="SSF90123">
    <property type="entry name" value="ABC transporter transmembrane region"/>
    <property type="match status" value="1"/>
</dbReference>
<dbReference type="GO" id="GO:0140359">
    <property type="term" value="F:ABC-type transporter activity"/>
    <property type="evidence" value="ECO:0007669"/>
    <property type="project" value="InterPro"/>
</dbReference>
<dbReference type="PROSITE" id="PS50929">
    <property type="entry name" value="ABC_TM1F"/>
    <property type="match status" value="1"/>
</dbReference>
<dbReference type="GO" id="GO:0016887">
    <property type="term" value="F:ATP hydrolysis activity"/>
    <property type="evidence" value="ECO:0007669"/>
    <property type="project" value="InterPro"/>
</dbReference>
<dbReference type="Gene3D" id="3.40.50.300">
    <property type="entry name" value="P-loop containing nucleotide triphosphate hydrolases"/>
    <property type="match status" value="1"/>
</dbReference>